<keyword evidence="1" id="KW-0472">Membrane</keyword>
<dbReference type="InterPro" id="IPR009003">
    <property type="entry name" value="Peptidase_S1_PA"/>
</dbReference>
<dbReference type="Proteomes" id="UP000410492">
    <property type="component" value="Unassembled WGS sequence"/>
</dbReference>
<keyword evidence="1" id="KW-0812">Transmembrane</keyword>
<accession>A0A653DD23</accession>
<keyword evidence="3" id="KW-1185">Reference proteome</keyword>
<protein>
    <recommendedName>
        <fullName evidence="4">Peptidase S1 domain-containing protein</fullName>
    </recommendedName>
</protein>
<dbReference type="AlphaFoldDB" id="A0A653DD23"/>
<gene>
    <name evidence="2" type="ORF">CALMAC_LOCUS16394</name>
</gene>
<evidence type="ECO:0008006" key="4">
    <source>
        <dbReference type="Google" id="ProtNLM"/>
    </source>
</evidence>
<evidence type="ECO:0000313" key="3">
    <source>
        <dbReference type="Proteomes" id="UP000410492"/>
    </source>
</evidence>
<reference evidence="2 3" key="1">
    <citation type="submission" date="2019-01" db="EMBL/GenBank/DDBJ databases">
        <authorList>
            <person name="Sayadi A."/>
        </authorList>
    </citation>
    <scope>NUCLEOTIDE SEQUENCE [LARGE SCALE GENOMIC DNA]</scope>
</reference>
<feature type="transmembrane region" description="Helical" evidence="1">
    <location>
        <begin position="20"/>
        <end position="44"/>
    </location>
</feature>
<evidence type="ECO:0000313" key="2">
    <source>
        <dbReference type="EMBL" id="VEN57878.1"/>
    </source>
</evidence>
<organism evidence="2 3">
    <name type="scientific">Callosobruchus maculatus</name>
    <name type="common">Southern cowpea weevil</name>
    <name type="synonym">Pulse bruchid</name>
    <dbReference type="NCBI Taxonomy" id="64391"/>
    <lineage>
        <taxon>Eukaryota</taxon>
        <taxon>Metazoa</taxon>
        <taxon>Ecdysozoa</taxon>
        <taxon>Arthropoda</taxon>
        <taxon>Hexapoda</taxon>
        <taxon>Insecta</taxon>
        <taxon>Pterygota</taxon>
        <taxon>Neoptera</taxon>
        <taxon>Endopterygota</taxon>
        <taxon>Coleoptera</taxon>
        <taxon>Polyphaga</taxon>
        <taxon>Cucujiformia</taxon>
        <taxon>Chrysomeloidea</taxon>
        <taxon>Chrysomelidae</taxon>
        <taxon>Bruchinae</taxon>
        <taxon>Bruchini</taxon>
        <taxon>Callosobruchus</taxon>
    </lineage>
</organism>
<sequence>MINQIKLLNKHLLKMIVLDFVVLIFTILVVLAGAVMAILIGLVLPKEYTDEEYSYELPYEPRSDTGRGDGIAGHEWNAPAYLTFLNDKRMEGDISTYPWLVSISIQKYDDQPRSIEFRCTGIAVTKDTAVSGADCFTGLPQHLPADRFIIRKNSNYFWKDGISCRAESYTRLQGYKNERESSYIFKISNITFDETVPLLFGLAETYIASLSNMICLGWGGEMTPRKDILSGSSFFVDKWSKEFKAVCEGLLLCNEVSEFSTSIKDIDIDDMCCREGFLNYAGISSKYAVLNGRPLIASGILVGMQYNIETLPDFKYYTNFLSLSKEPWLTGGLKAEYRVTAKFSYPIERERPILLYSPTFTKVFYLNWFRYRNSNKKRILRVVWKDSGRPALGDNKRVPVTPTV</sequence>
<dbReference type="OrthoDB" id="6712639at2759"/>
<dbReference type="SUPFAM" id="SSF50494">
    <property type="entry name" value="Trypsin-like serine proteases"/>
    <property type="match status" value="1"/>
</dbReference>
<keyword evidence="1" id="KW-1133">Transmembrane helix</keyword>
<dbReference type="EMBL" id="CAACVG010011342">
    <property type="protein sequence ID" value="VEN57878.1"/>
    <property type="molecule type" value="Genomic_DNA"/>
</dbReference>
<name>A0A653DD23_CALMS</name>
<evidence type="ECO:0000256" key="1">
    <source>
        <dbReference type="SAM" id="Phobius"/>
    </source>
</evidence>
<proteinExistence type="predicted"/>